<protein>
    <submittedName>
        <fullName evidence="1">DgyrCDS14389</fullName>
    </submittedName>
</protein>
<name>A0A7I8WDF7_9ANNE</name>
<accession>A0A7I8WDF7</accession>
<sequence length="295" mass="34028">MCSSYLSLVTGCYKVQHLGRLKSQVWNHHQKVFSLILEIHNGIARERNQRVNVNILYYFSYSLSNPDKATLDKTENVFPEYGIDNIVVTKVGSANVDIPMYFTPNGDPWSFAWGDSHFQQMVVDYPSQMTKSLCYDITGSPGEYLYIAGFSLNGIQVYGQLIDDHYMHRIIFKFDSGRITISTNNIIFDNEQPVNWIADLQKFTFKSKKFEYLITRNHIFIKSLVYPGNIIQIQKSIHSLSEIHLDVSFKLSPKDYKQMDGLIGDIGKKNLIFTQKFNLMGKLDQSLFQLMLITT</sequence>
<evidence type="ECO:0000313" key="2">
    <source>
        <dbReference type="Proteomes" id="UP000549394"/>
    </source>
</evidence>
<gene>
    <name evidence="1" type="ORF">DGYR_LOCUS13474</name>
</gene>
<comment type="caution">
    <text evidence="1">The sequence shown here is derived from an EMBL/GenBank/DDBJ whole genome shotgun (WGS) entry which is preliminary data.</text>
</comment>
<organism evidence="1 2">
    <name type="scientific">Dimorphilus gyrociliatus</name>
    <dbReference type="NCBI Taxonomy" id="2664684"/>
    <lineage>
        <taxon>Eukaryota</taxon>
        <taxon>Metazoa</taxon>
        <taxon>Spiralia</taxon>
        <taxon>Lophotrochozoa</taxon>
        <taxon>Annelida</taxon>
        <taxon>Polychaeta</taxon>
        <taxon>Polychaeta incertae sedis</taxon>
        <taxon>Dinophilidae</taxon>
        <taxon>Dimorphilus</taxon>
    </lineage>
</organism>
<evidence type="ECO:0000313" key="1">
    <source>
        <dbReference type="EMBL" id="CAD5126220.1"/>
    </source>
</evidence>
<dbReference type="AlphaFoldDB" id="A0A7I8WDF7"/>
<proteinExistence type="predicted"/>
<keyword evidence="2" id="KW-1185">Reference proteome</keyword>
<dbReference type="Proteomes" id="UP000549394">
    <property type="component" value="Unassembled WGS sequence"/>
</dbReference>
<dbReference type="EMBL" id="CAJFCJ010000035">
    <property type="protein sequence ID" value="CAD5126220.1"/>
    <property type="molecule type" value="Genomic_DNA"/>
</dbReference>
<reference evidence="1 2" key="1">
    <citation type="submission" date="2020-08" db="EMBL/GenBank/DDBJ databases">
        <authorList>
            <person name="Hejnol A."/>
        </authorList>
    </citation>
    <scope>NUCLEOTIDE SEQUENCE [LARGE SCALE GENOMIC DNA]</scope>
</reference>